<comment type="caution">
    <text evidence="1">The sequence shown here is derived from an EMBL/GenBank/DDBJ whole genome shotgun (WGS) entry which is preliminary data.</text>
</comment>
<sequence length="119" mass="13142">MSQAQTLDSYEWGDPRWNVEEIVDAWAVRKLIDEAKVDNDDLALIDAGIKSEADLPPECFKRLVLAVAAIPGHDTKGVPTSDKVSAVIRVDVEYIAPLVDEKTGEPLPNEVLHCDVYLN</sequence>
<dbReference type="RefSeq" id="WP_259124371.1">
    <property type="nucleotide sequence ID" value="NZ_JANUAE010000015.1"/>
</dbReference>
<dbReference type="Proteomes" id="UP001155057">
    <property type="component" value="Unassembled WGS sequence"/>
</dbReference>
<proteinExistence type="predicted"/>
<organism evidence="1 2">
    <name type="scientific">Salinibacter ruber</name>
    <dbReference type="NCBI Taxonomy" id="146919"/>
    <lineage>
        <taxon>Bacteria</taxon>
        <taxon>Pseudomonadati</taxon>
        <taxon>Rhodothermota</taxon>
        <taxon>Rhodothermia</taxon>
        <taxon>Rhodothermales</taxon>
        <taxon>Salinibacteraceae</taxon>
        <taxon>Salinibacter</taxon>
    </lineage>
</organism>
<name>A0A9X2TIT0_9BACT</name>
<dbReference type="EMBL" id="JANUAE010000015">
    <property type="protein sequence ID" value="MCS3711551.1"/>
    <property type="molecule type" value="Genomic_DNA"/>
</dbReference>
<evidence type="ECO:0000313" key="1">
    <source>
        <dbReference type="EMBL" id="MCS3711551.1"/>
    </source>
</evidence>
<accession>A0A9X2TIT0</accession>
<reference evidence="1" key="1">
    <citation type="submission" date="2022-08" db="EMBL/GenBank/DDBJ databases">
        <title>Genomic Encyclopedia of Type Strains, Phase V (KMG-V): Genome sequencing to study the core and pangenomes of soil and plant-associated prokaryotes.</title>
        <authorList>
            <person name="Whitman W."/>
        </authorList>
    </citation>
    <scope>NUCLEOTIDE SEQUENCE</scope>
    <source>
        <strain evidence="1">SP3049</strain>
    </source>
</reference>
<dbReference type="AlphaFoldDB" id="A0A9X2TIT0"/>
<protein>
    <submittedName>
        <fullName evidence="1">Uncharacterized protein</fullName>
    </submittedName>
</protein>
<gene>
    <name evidence="1" type="ORF">GGP61_003184</name>
</gene>
<evidence type="ECO:0000313" key="2">
    <source>
        <dbReference type="Proteomes" id="UP001155057"/>
    </source>
</evidence>